<dbReference type="InterPro" id="IPR000182">
    <property type="entry name" value="GNAT_dom"/>
</dbReference>
<dbReference type="Pfam" id="PF00583">
    <property type="entry name" value="Acetyltransf_1"/>
    <property type="match status" value="1"/>
</dbReference>
<dbReference type="AlphaFoldDB" id="A0A542YT09"/>
<keyword evidence="3" id="KW-1185">Reference proteome</keyword>
<evidence type="ECO:0000313" key="3">
    <source>
        <dbReference type="Proteomes" id="UP000319516"/>
    </source>
</evidence>
<reference evidence="2 3" key="1">
    <citation type="submission" date="2019-06" db="EMBL/GenBank/DDBJ databases">
        <title>Sequencing the genomes of 1000 actinobacteria strains.</title>
        <authorList>
            <person name="Klenk H.-P."/>
        </authorList>
    </citation>
    <scope>NUCLEOTIDE SEQUENCE [LARGE SCALE GENOMIC DNA]</scope>
    <source>
        <strain evidence="2 3">DSM 12335</strain>
    </source>
</reference>
<dbReference type="GO" id="GO:0016747">
    <property type="term" value="F:acyltransferase activity, transferring groups other than amino-acyl groups"/>
    <property type="evidence" value="ECO:0007669"/>
    <property type="project" value="InterPro"/>
</dbReference>
<dbReference type="PROSITE" id="PS51186">
    <property type="entry name" value="GNAT"/>
    <property type="match status" value="1"/>
</dbReference>
<gene>
    <name evidence="2" type="ORF">FB467_2375</name>
</gene>
<organism evidence="2 3">
    <name type="scientific">Ornithinicoccus hortensis</name>
    <dbReference type="NCBI Taxonomy" id="82346"/>
    <lineage>
        <taxon>Bacteria</taxon>
        <taxon>Bacillati</taxon>
        <taxon>Actinomycetota</taxon>
        <taxon>Actinomycetes</taxon>
        <taxon>Micrococcales</taxon>
        <taxon>Intrasporangiaceae</taxon>
        <taxon>Ornithinicoccus</taxon>
    </lineage>
</organism>
<proteinExistence type="predicted"/>
<evidence type="ECO:0000313" key="2">
    <source>
        <dbReference type="EMBL" id="TQL51236.1"/>
    </source>
</evidence>
<protein>
    <submittedName>
        <fullName evidence="2">Acetyltransferase (GNAT) family protein</fullName>
    </submittedName>
</protein>
<name>A0A542YT09_9MICO</name>
<feature type="domain" description="N-acetyltransferase" evidence="1">
    <location>
        <begin position="1"/>
        <end position="162"/>
    </location>
</feature>
<dbReference type="InterPro" id="IPR016181">
    <property type="entry name" value="Acyl_CoA_acyltransferase"/>
</dbReference>
<evidence type="ECO:0000259" key="1">
    <source>
        <dbReference type="PROSITE" id="PS51186"/>
    </source>
</evidence>
<dbReference type="SUPFAM" id="SSF55729">
    <property type="entry name" value="Acyl-CoA N-acyltransferases (Nat)"/>
    <property type="match status" value="1"/>
</dbReference>
<comment type="caution">
    <text evidence="2">The sequence shown here is derived from an EMBL/GenBank/DDBJ whole genome shotgun (WGS) entry which is preliminary data.</text>
</comment>
<sequence length="162" mass="17956">MIRDRRDEDLDRLCAILTAMGHPRPGLSTDDLRGWLVGQESELSWVFDQAPVTVAPTKNVIGHAQIYRPSAEPLVHALEGTPGLTASGTLVIGRLFVRPDRHAAGVARFLLREAVRHIDAQQKQAVLELTRDAHLPWEVCARLGFVEVPSDAPDIVLMTRQE</sequence>
<dbReference type="EMBL" id="VFOP01000001">
    <property type="protein sequence ID" value="TQL51236.1"/>
    <property type="molecule type" value="Genomic_DNA"/>
</dbReference>
<dbReference type="Gene3D" id="3.40.630.30">
    <property type="match status" value="1"/>
</dbReference>
<dbReference type="Proteomes" id="UP000319516">
    <property type="component" value="Unassembled WGS sequence"/>
</dbReference>
<accession>A0A542YT09</accession>
<keyword evidence="2" id="KW-0808">Transferase</keyword>